<dbReference type="SMART" id="SM00350">
    <property type="entry name" value="MCM"/>
    <property type="match status" value="1"/>
</dbReference>
<feature type="region of interest" description="Disordered" evidence="10">
    <location>
        <begin position="16"/>
        <end position="52"/>
    </location>
</feature>
<dbReference type="Pfam" id="PF17855">
    <property type="entry name" value="MCM_lid"/>
    <property type="match status" value="1"/>
</dbReference>
<gene>
    <name evidence="12" type="ORF">RR48_06240</name>
</gene>
<dbReference type="InterPro" id="IPR056875">
    <property type="entry name" value="MCM8/REC_WHD"/>
</dbReference>
<organism evidence="12 13">
    <name type="scientific">Papilio machaon</name>
    <name type="common">Old World swallowtail butterfly</name>
    <dbReference type="NCBI Taxonomy" id="76193"/>
    <lineage>
        <taxon>Eukaryota</taxon>
        <taxon>Metazoa</taxon>
        <taxon>Ecdysozoa</taxon>
        <taxon>Arthropoda</taxon>
        <taxon>Hexapoda</taxon>
        <taxon>Insecta</taxon>
        <taxon>Pterygota</taxon>
        <taxon>Neoptera</taxon>
        <taxon>Endopterygota</taxon>
        <taxon>Lepidoptera</taxon>
        <taxon>Glossata</taxon>
        <taxon>Ditrysia</taxon>
        <taxon>Papilionoidea</taxon>
        <taxon>Papilionidae</taxon>
        <taxon>Papilioninae</taxon>
        <taxon>Papilio</taxon>
    </lineage>
</organism>
<dbReference type="InterPro" id="IPR012340">
    <property type="entry name" value="NA-bd_OB-fold"/>
</dbReference>
<dbReference type="InterPro" id="IPR058767">
    <property type="entry name" value="MCM8_N"/>
</dbReference>
<dbReference type="InterPro" id="IPR003593">
    <property type="entry name" value="AAA+_ATPase"/>
</dbReference>
<dbReference type="PRINTS" id="PR01657">
    <property type="entry name" value="MCMFAMILY"/>
</dbReference>
<dbReference type="InterPro" id="IPR031327">
    <property type="entry name" value="MCM"/>
</dbReference>
<dbReference type="PROSITE" id="PS50051">
    <property type="entry name" value="MCM_2"/>
    <property type="match status" value="2"/>
</dbReference>
<comment type="subcellular location">
    <subcellularLocation>
        <location evidence="1">Nucleus</location>
    </subcellularLocation>
</comment>
<dbReference type="GO" id="GO:0006310">
    <property type="term" value="P:DNA recombination"/>
    <property type="evidence" value="ECO:0007669"/>
    <property type="project" value="UniProtKB-ARBA"/>
</dbReference>
<feature type="domain" description="MCM C-terminal AAA(+) ATPase" evidence="11">
    <location>
        <begin position="581"/>
        <end position="673"/>
    </location>
</feature>
<dbReference type="InterPro" id="IPR041562">
    <property type="entry name" value="MCM_lid"/>
</dbReference>
<evidence type="ECO:0000256" key="7">
    <source>
        <dbReference type="ARBA" id="ARBA00041084"/>
    </source>
</evidence>
<keyword evidence="3 9" id="KW-0547">Nucleotide-binding</keyword>
<dbReference type="Pfam" id="PF26065">
    <property type="entry name" value="MCM8_N"/>
    <property type="match status" value="1"/>
</dbReference>
<evidence type="ECO:0000256" key="3">
    <source>
        <dbReference type="ARBA" id="ARBA00022741"/>
    </source>
</evidence>
<dbReference type="GO" id="GO:0003697">
    <property type="term" value="F:single-stranded DNA binding"/>
    <property type="evidence" value="ECO:0007669"/>
    <property type="project" value="TreeGrafter"/>
</dbReference>
<name>A0A194QTF9_PAPMA</name>
<dbReference type="Gene3D" id="2.20.28.10">
    <property type="match status" value="1"/>
</dbReference>
<dbReference type="Pfam" id="PF25051">
    <property type="entry name" value="WHD_MCM8"/>
    <property type="match status" value="1"/>
</dbReference>
<evidence type="ECO:0000256" key="5">
    <source>
        <dbReference type="ARBA" id="ARBA00023125"/>
    </source>
</evidence>
<evidence type="ECO:0000256" key="9">
    <source>
        <dbReference type="RuleBase" id="RU004070"/>
    </source>
</evidence>
<reference evidence="12 13" key="1">
    <citation type="journal article" date="2015" name="Nat. Commun.">
        <title>Outbred genome sequencing and CRISPR/Cas9 gene editing in butterflies.</title>
        <authorList>
            <person name="Li X."/>
            <person name="Fan D."/>
            <person name="Zhang W."/>
            <person name="Liu G."/>
            <person name="Zhang L."/>
            <person name="Zhao L."/>
            <person name="Fang X."/>
            <person name="Chen L."/>
            <person name="Dong Y."/>
            <person name="Chen Y."/>
            <person name="Ding Y."/>
            <person name="Zhao R."/>
            <person name="Feng M."/>
            <person name="Zhu Y."/>
            <person name="Feng Y."/>
            <person name="Jiang X."/>
            <person name="Zhu D."/>
            <person name="Xiang H."/>
            <person name="Feng X."/>
            <person name="Li S."/>
            <person name="Wang J."/>
            <person name="Zhang G."/>
            <person name="Kronforst M.R."/>
            <person name="Wang W."/>
        </authorList>
    </citation>
    <scope>NUCLEOTIDE SEQUENCE [LARGE SCALE GENOMIC DNA]</scope>
    <source>
        <strain evidence="12">Ya'a_city_454_Pm</strain>
        <tissue evidence="12">Whole body</tissue>
    </source>
</reference>
<dbReference type="PANTHER" id="PTHR11630:SF47">
    <property type="entry name" value="DNA HELICASE MCM8"/>
    <property type="match status" value="1"/>
</dbReference>
<keyword evidence="4 9" id="KW-0067">ATP-binding</keyword>
<protein>
    <recommendedName>
        <fullName evidence="7">DNA helicase MCM8</fullName>
    </recommendedName>
    <alternativeName>
        <fullName evidence="8">Minichromosome maintenance 8</fullName>
    </alternativeName>
</protein>
<dbReference type="Gene3D" id="3.40.50.300">
    <property type="entry name" value="P-loop containing nucleotide triphosphate hydrolases"/>
    <property type="match status" value="2"/>
</dbReference>
<dbReference type="Proteomes" id="UP000053240">
    <property type="component" value="Unassembled WGS sequence"/>
</dbReference>
<dbReference type="Pfam" id="PF17207">
    <property type="entry name" value="MCM_OB"/>
    <property type="match status" value="1"/>
</dbReference>
<evidence type="ECO:0000256" key="10">
    <source>
        <dbReference type="SAM" id="MobiDB-lite"/>
    </source>
</evidence>
<feature type="compositionally biased region" description="Polar residues" evidence="10">
    <location>
        <begin position="34"/>
        <end position="52"/>
    </location>
</feature>
<dbReference type="InterPro" id="IPR033762">
    <property type="entry name" value="MCM_OB"/>
</dbReference>
<dbReference type="CDD" id="cd22247">
    <property type="entry name" value="MCM8_WHD"/>
    <property type="match status" value="1"/>
</dbReference>
<evidence type="ECO:0000313" key="12">
    <source>
        <dbReference type="EMBL" id="KPJ08752.1"/>
    </source>
</evidence>
<evidence type="ECO:0000256" key="1">
    <source>
        <dbReference type="ARBA" id="ARBA00004123"/>
    </source>
</evidence>
<dbReference type="GO" id="GO:0042555">
    <property type="term" value="C:MCM complex"/>
    <property type="evidence" value="ECO:0007669"/>
    <property type="project" value="TreeGrafter"/>
</dbReference>
<dbReference type="SUPFAM" id="SSF52540">
    <property type="entry name" value="P-loop containing nucleoside triphosphate hydrolases"/>
    <property type="match status" value="2"/>
</dbReference>
<comment type="similarity">
    <text evidence="2 9">Belongs to the MCM family.</text>
</comment>
<dbReference type="EMBL" id="KQ461150">
    <property type="protein sequence ID" value="KPJ08752.1"/>
    <property type="molecule type" value="Genomic_DNA"/>
</dbReference>
<evidence type="ECO:0000256" key="2">
    <source>
        <dbReference type="ARBA" id="ARBA00008010"/>
    </source>
</evidence>
<feature type="compositionally biased region" description="Low complexity" evidence="10">
    <location>
        <begin position="16"/>
        <end position="33"/>
    </location>
</feature>
<keyword evidence="5 9" id="KW-0238">DNA-binding</keyword>
<proteinExistence type="inferred from homology"/>
<dbReference type="AlphaFoldDB" id="A0A194QTF9"/>
<evidence type="ECO:0000259" key="11">
    <source>
        <dbReference type="PROSITE" id="PS50051"/>
    </source>
</evidence>
<dbReference type="SUPFAM" id="SSF50249">
    <property type="entry name" value="Nucleic acid-binding proteins"/>
    <property type="match status" value="1"/>
</dbReference>
<dbReference type="STRING" id="76193.A0A194QTF9"/>
<dbReference type="PANTHER" id="PTHR11630">
    <property type="entry name" value="DNA REPLICATION LICENSING FACTOR MCM FAMILY MEMBER"/>
    <property type="match status" value="1"/>
</dbReference>
<accession>A0A194QTF9</accession>
<dbReference type="Pfam" id="PF00493">
    <property type="entry name" value="MCM"/>
    <property type="match status" value="2"/>
</dbReference>
<evidence type="ECO:0000256" key="6">
    <source>
        <dbReference type="ARBA" id="ARBA00023242"/>
    </source>
</evidence>
<dbReference type="GO" id="GO:0017116">
    <property type="term" value="F:single-stranded DNA helicase activity"/>
    <property type="evidence" value="ECO:0007669"/>
    <property type="project" value="TreeGrafter"/>
</dbReference>
<dbReference type="GO" id="GO:0005634">
    <property type="term" value="C:nucleus"/>
    <property type="evidence" value="ECO:0007669"/>
    <property type="project" value="UniProtKB-SubCell"/>
</dbReference>
<feature type="domain" description="MCM C-terminal AAA(+) ATPase" evidence="11">
    <location>
        <begin position="360"/>
        <end position="560"/>
    </location>
</feature>
<dbReference type="InterPro" id="IPR001208">
    <property type="entry name" value="MCM_dom"/>
</dbReference>
<dbReference type="FunCoup" id="A0A194QTF9">
    <property type="interactions" value="244"/>
</dbReference>
<keyword evidence="13" id="KW-1185">Reference proteome</keyword>
<evidence type="ECO:0000313" key="13">
    <source>
        <dbReference type="Proteomes" id="UP000053240"/>
    </source>
</evidence>
<sequence length="899" mass="98212">MRRGWGGRYRNNWYRPRGKSTCNNSTTTNRSVNQPSTSRQISQNSVASSRAPANQIPLVIPISKEHQNDTWKLYFPTEEEANNPDTLKHANCFKAFILKNRSLFDLEKIDQSRSVPLDMQMMIDDTDFNTNWPSFQNDLFEMPENTLHLLEYCLHENLKCESKIKVRILNHQPVIPIANLKVNYFGKLVTIKGTVIRVGSVGLICTSMAFECNSCHNIQVVIQPQGIFTAPNFCQSCQSGHKFEPLQSSPFTNTTDWQVAKIQEIQSQSVSGTIPRSVEIELQGDLVGTACPGDVLSVTGIVQVRGESKGGEDGRRAARLLQLYIEAVSIHSQRNLSNPTLSFTLKDYYAIQEIHASEDVFRLLVHSLCPAIFGHEVVKAGLILGLLGGTEDEGGTRPHPHVLIVGDPGLGKSQLLQAAAHAAPRGVYVCGASASGGGLTVALGREPGGDFALEAGALVLADQGVCCLDELDKMGVHHSSLLEAMEQRRVSVAKGGVVCSLPARATLLAAANPAAGSYNRAKTVAENLKLNSALLSRFDLVFILLDQPDEKIDAMLSEHVLARHAGRGNSAKSCRANLNTDASQNDQDLSLSSLLEAMEQRRVSVAKGGVVCSLPARATLLAAANPAAGSYNRAKTVAENLKLNSALLSRFDLVFILLDQPDENLDAMLSEHVLARHAGRGNSAKSCRANLNTDASQNDQDLSLSKRLRLKPGEVIDSLSLVLLRKYIAYARRYVHPTLSAEAADTLQDFYLDLRHNLQSNSNDGTPVTTRQLEASIRLTQARARAELREVATAKDANDVISLIKHSLVDTFSDDFGNIELSRSINGSGISSRSKLKKFLDVLTKRSHQLGKDLFTRKEMIEIHKAAGIPGDAGDLIEAMHIHSYLLLKASNTYQLITL</sequence>
<dbReference type="InterPro" id="IPR027417">
    <property type="entry name" value="P-loop_NTPase"/>
</dbReference>
<evidence type="ECO:0000256" key="4">
    <source>
        <dbReference type="ARBA" id="ARBA00022840"/>
    </source>
</evidence>
<evidence type="ECO:0000256" key="8">
    <source>
        <dbReference type="ARBA" id="ARBA00042306"/>
    </source>
</evidence>
<dbReference type="Gene3D" id="2.40.50.140">
    <property type="entry name" value="Nucleic acid-binding proteins"/>
    <property type="match status" value="1"/>
</dbReference>
<keyword evidence="6" id="KW-0539">Nucleus</keyword>
<dbReference type="InParanoid" id="A0A194QTF9"/>
<dbReference type="SMART" id="SM00382">
    <property type="entry name" value="AAA"/>
    <property type="match status" value="1"/>
</dbReference>
<dbReference type="GO" id="GO:0005524">
    <property type="term" value="F:ATP binding"/>
    <property type="evidence" value="ECO:0007669"/>
    <property type="project" value="UniProtKB-KW"/>
</dbReference>